<feature type="compositionally biased region" description="Basic and acidic residues" evidence="1">
    <location>
        <begin position="133"/>
        <end position="147"/>
    </location>
</feature>
<dbReference type="InParanoid" id="A0A369JWG8"/>
<organism evidence="2 3">
    <name type="scientific">Hypsizygus marmoreus</name>
    <name type="common">White beech mushroom</name>
    <name type="synonym">Agaricus marmoreus</name>
    <dbReference type="NCBI Taxonomy" id="39966"/>
    <lineage>
        <taxon>Eukaryota</taxon>
        <taxon>Fungi</taxon>
        <taxon>Dikarya</taxon>
        <taxon>Basidiomycota</taxon>
        <taxon>Agaricomycotina</taxon>
        <taxon>Agaricomycetes</taxon>
        <taxon>Agaricomycetidae</taxon>
        <taxon>Agaricales</taxon>
        <taxon>Tricholomatineae</taxon>
        <taxon>Lyophyllaceae</taxon>
        <taxon>Hypsizygus</taxon>
    </lineage>
</organism>
<reference evidence="2" key="1">
    <citation type="submission" date="2018-04" db="EMBL/GenBank/DDBJ databases">
        <title>Whole genome sequencing of Hypsizygus marmoreus.</title>
        <authorList>
            <person name="Choi I.-G."/>
            <person name="Min B."/>
            <person name="Kim J.-G."/>
            <person name="Kim S."/>
            <person name="Oh Y.-L."/>
            <person name="Kong W.-S."/>
            <person name="Park H."/>
            <person name="Jeong J."/>
            <person name="Song E.-S."/>
        </authorList>
    </citation>
    <scope>NUCLEOTIDE SEQUENCE [LARGE SCALE GENOMIC DNA]</scope>
    <source>
        <strain evidence="2">51987-8</strain>
    </source>
</reference>
<accession>A0A369JWG8</accession>
<keyword evidence="3" id="KW-1185">Reference proteome</keyword>
<dbReference type="Proteomes" id="UP000076154">
    <property type="component" value="Unassembled WGS sequence"/>
</dbReference>
<dbReference type="OrthoDB" id="2770090at2759"/>
<proteinExistence type="predicted"/>
<dbReference type="AlphaFoldDB" id="A0A369JWG8"/>
<protein>
    <submittedName>
        <fullName evidence="2">Uncharacterized protein</fullName>
    </submittedName>
</protein>
<gene>
    <name evidence="2" type="ORF">Hypma_007432</name>
</gene>
<evidence type="ECO:0000313" key="2">
    <source>
        <dbReference type="EMBL" id="RDB24877.1"/>
    </source>
</evidence>
<dbReference type="EMBL" id="LUEZ02000041">
    <property type="protein sequence ID" value="RDB24877.1"/>
    <property type="molecule type" value="Genomic_DNA"/>
</dbReference>
<feature type="region of interest" description="Disordered" evidence="1">
    <location>
        <begin position="115"/>
        <end position="147"/>
    </location>
</feature>
<evidence type="ECO:0000313" key="3">
    <source>
        <dbReference type="Proteomes" id="UP000076154"/>
    </source>
</evidence>
<comment type="caution">
    <text evidence="2">The sequence shown here is derived from an EMBL/GenBank/DDBJ whole genome shotgun (WGS) entry which is preliminary data.</text>
</comment>
<evidence type="ECO:0000256" key="1">
    <source>
        <dbReference type="SAM" id="MobiDB-lite"/>
    </source>
</evidence>
<sequence>MATKRLPASFTGLYRLFLRTCSASVLHHRVGTRNLRRLWRPTFDVAANVTRQLENNSQNNLEQAQLEEWLHKWEQRIDGTLALLYNSSQSRGLPHKLTRNLGLLVTREQLRLNDPRPMRAWEPQIRTSPSPPKQRDTRKEEKQKAREAFEASAWAPLSQVVKLAEGRDGISLGRLALTSVSRRRPR</sequence>
<name>A0A369JWG8_HYPMA</name>